<feature type="region of interest" description="Disordered" evidence="1">
    <location>
        <begin position="114"/>
        <end position="140"/>
    </location>
</feature>
<accession>A0A1D1VY97</accession>
<dbReference type="Proteomes" id="UP000186922">
    <property type="component" value="Unassembled WGS sequence"/>
</dbReference>
<evidence type="ECO:0000313" key="4">
    <source>
        <dbReference type="Proteomes" id="UP000186922"/>
    </source>
</evidence>
<evidence type="ECO:0000256" key="2">
    <source>
        <dbReference type="SAM" id="SignalP"/>
    </source>
</evidence>
<feature type="compositionally biased region" description="Low complexity" evidence="1">
    <location>
        <begin position="114"/>
        <end position="132"/>
    </location>
</feature>
<dbReference type="AlphaFoldDB" id="A0A1D1VY97"/>
<comment type="caution">
    <text evidence="3">The sequence shown here is derived from an EMBL/GenBank/DDBJ whole genome shotgun (WGS) entry which is preliminary data.</text>
</comment>
<keyword evidence="2" id="KW-0732">Signal</keyword>
<protein>
    <submittedName>
        <fullName evidence="3">Uncharacterized protein</fullName>
    </submittedName>
</protein>
<organism evidence="3 4">
    <name type="scientific">Ramazzottius varieornatus</name>
    <name type="common">Water bear</name>
    <name type="synonym">Tardigrade</name>
    <dbReference type="NCBI Taxonomy" id="947166"/>
    <lineage>
        <taxon>Eukaryota</taxon>
        <taxon>Metazoa</taxon>
        <taxon>Ecdysozoa</taxon>
        <taxon>Tardigrada</taxon>
        <taxon>Eutardigrada</taxon>
        <taxon>Parachela</taxon>
        <taxon>Hypsibioidea</taxon>
        <taxon>Ramazzottiidae</taxon>
        <taxon>Ramazzottius</taxon>
    </lineage>
</organism>
<gene>
    <name evidence="3" type="primary">RvY_15022-1</name>
    <name evidence="3" type="synonym">RvY_15022.1</name>
    <name evidence="3" type="ORF">RvY_15022</name>
</gene>
<feature type="chain" id="PRO_5008898969" evidence="2">
    <location>
        <begin position="22"/>
        <end position="140"/>
    </location>
</feature>
<sequence length="140" mass="14280">MDLRTAVLLLCSASLAAFANGQFRDNPDGRGYGGGGYGGGGFGGGLGGFGGFGYGGFGGFGIGWPFFPFINPYVGLALGPRHPRYKGNYMYYNGDYDGYIPSTTPAPYTSYDSSYSGGSSYGSASGNTSSSYGSGGYGGR</sequence>
<evidence type="ECO:0000256" key="1">
    <source>
        <dbReference type="SAM" id="MobiDB-lite"/>
    </source>
</evidence>
<feature type="signal peptide" evidence="2">
    <location>
        <begin position="1"/>
        <end position="21"/>
    </location>
</feature>
<evidence type="ECO:0000313" key="3">
    <source>
        <dbReference type="EMBL" id="GAV04798.1"/>
    </source>
</evidence>
<reference evidence="3 4" key="1">
    <citation type="journal article" date="2016" name="Nat. Commun.">
        <title>Extremotolerant tardigrade genome and improved radiotolerance of human cultured cells by tardigrade-unique protein.</title>
        <authorList>
            <person name="Hashimoto T."/>
            <person name="Horikawa D.D."/>
            <person name="Saito Y."/>
            <person name="Kuwahara H."/>
            <person name="Kozuka-Hata H."/>
            <person name="Shin-I T."/>
            <person name="Minakuchi Y."/>
            <person name="Ohishi K."/>
            <person name="Motoyama A."/>
            <person name="Aizu T."/>
            <person name="Enomoto A."/>
            <person name="Kondo K."/>
            <person name="Tanaka S."/>
            <person name="Hara Y."/>
            <person name="Koshikawa S."/>
            <person name="Sagara H."/>
            <person name="Miura T."/>
            <person name="Yokobori S."/>
            <person name="Miyagawa K."/>
            <person name="Suzuki Y."/>
            <person name="Kubo T."/>
            <person name="Oyama M."/>
            <person name="Kohara Y."/>
            <person name="Fujiyama A."/>
            <person name="Arakawa K."/>
            <person name="Katayama T."/>
            <person name="Toyoda A."/>
            <person name="Kunieda T."/>
        </authorList>
    </citation>
    <scope>NUCLEOTIDE SEQUENCE [LARGE SCALE GENOMIC DNA]</scope>
    <source>
        <strain evidence="3 4">YOKOZUNA-1</strain>
    </source>
</reference>
<name>A0A1D1VY97_RAMVA</name>
<proteinExistence type="predicted"/>
<keyword evidence="4" id="KW-1185">Reference proteome</keyword>
<dbReference type="EMBL" id="BDGG01000011">
    <property type="protein sequence ID" value="GAV04798.1"/>
    <property type="molecule type" value="Genomic_DNA"/>
</dbReference>